<evidence type="ECO:0000256" key="1">
    <source>
        <dbReference type="SAM" id="Phobius"/>
    </source>
</evidence>
<accession>A0A812N377</accession>
<proteinExistence type="predicted"/>
<feature type="non-terminal residue" evidence="3">
    <location>
        <position position="1"/>
    </location>
</feature>
<evidence type="ECO:0000256" key="2">
    <source>
        <dbReference type="SAM" id="SignalP"/>
    </source>
</evidence>
<gene>
    <name evidence="3" type="primary">RCH2</name>
    <name evidence="3" type="ORF">SPIL2461_LOCUS6601</name>
</gene>
<name>A0A812N377_SYMPI</name>
<reference evidence="3" key="1">
    <citation type="submission" date="2021-02" db="EMBL/GenBank/DDBJ databases">
        <authorList>
            <person name="Dougan E. K."/>
            <person name="Rhodes N."/>
            <person name="Thang M."/>
            <person name="Chan C."/>
        </authorList>
    </citation>
    <scope>NUCLEOTIDE SEQUENCE</scope>
</reference>
<keyword evidence="2" id="KW-0732">Signal</keyword>
<comment type="caution">
    <text evidence="3">The sequence shown here is derived from an EMBL/GenBank/DDBJ whole genome shotgun (WGS) entry which is preliminary data.</text>
</comment>
<feature type="chain" id="PRO_5032869351" evidence="2">
    <location>
        <begin position="32"/>
        <end position="466"/>
    </location>
</feature>
<feature type="signal peptide" evidence="2">
    <location>
        <begin position="1"/>
        <end position="31"/>
    </location>
</feature>
<dbReference type="Proteomes" id="UP000649617">
    <property type="component" value="Unassembled WGS sequence"/>
</dbReference>
<dbReference type="AlphaFoldDB" id="A0A812N377"/>
<keyword evidence="1" id="KW-0472">Membrane</keyword>
<keyword evidence="4" id="KW-1185">Reference proteome</keyword>
<dbReference type="OrthoDB" id="422281at2759"/>
<feature type="transmembrane region" description="Helical" evidence="1">
    <location>
        <begin position="164"/>
        <end position="186"/>
    </location>
</feature>
<sequence length="466" mass="51038">VMRPLLAAQGPLLLQLFQLWGLLVSLRQVQGTGTNDKEPADSNIPWVEEYIQWLQFTAQGFRDATSLECWLGARTANSLTALVGPCVPLALLALCMVPEVVSHGTGVSMALKLLTLLYIGGASNCAALMRCQNVDGGREPLGDFAFRAVLPDLKCQDPAPLADGIAWICAFCYGLLIPGFLAYLMFKQHMALAPSRRFLTPAKSVGGVIEVWVLPVEESESLQGQDANDEMKTRSLLAAAVAHICICFTGSVRVELRDERLILKSGQEKHEPERLDLDASSLVWKALQSKSDADLRRCQALARMLMERYVLEDVASSDRVVAGAKELFVKYAACQNVWFEIAMRIVAVALVAVIGSENGLEFVLGFTLCTAIAVGTFRPFRQHQVNDLQCVCFLCLAIAATGFSKGWLLTPRIALGVPCVVAFIQAFWPDGREALAVRLFKDAETRWSALQRGETVEFSLQSITLL</sequence>
<keyword evidence="1" id="KW-0812">Transmembrane</keyword>
<keyword evidence="1" id="KW-1133">Transmembrane helix</keyword>
<evidence type="ECO:0000313" key="4">
    <source>
        <dbReference type="Proteomes" id="UP000649617"/>
    </source>
</evidence>
<evidence type="ECO:0000313" key="3">
    <source>
        <dbReference type="EMBL" id="CAE7293660.1"/>
    </source>
</evidence>
<dbReference type="EMBL" id="CAJNIZ010010087">
    <property type="protein sequence ID" value="CAE7293660.1"/>
    <property type="molecule type" value="Genomic_DNA"/>
</dbReference>
<protein>
    <submittedName>
        <fullName evidence="3">RCH2 protein</fullName>
    </submittedName>
</protein>
<organism evidence="3 4">
    <name type="scientific">Symbiodinium pilosum</name>
    <name type="common">Dinoflagellate</name>
    <dbReference type="NCBI Taxonomy" id="2952"/>
    <lineage>
        <taxon>Eukaryota</taxon>
        <taxon>Sar</taxon>
        <taxon>Alveolata</taxon>
        <taxon>Dinophyceae</taxon>
        <taxon>Suessiales</taxon>
        <taxon>Symbiodiniaceae</taxon>
        <taxon>Symbiodinium</taxon>
    </lineage>
</organism>